<keyword evidence="5 7" id="KW-1133">Transmembrane helix</keyword>
<dbReference type="PROSITE" id="PS51352">
    <property type="entry name" value="THIOREDOXIN_2"/>
    <property type="match status" value="1"/>
</dbReference>
<evidence type="ECO:0000256" key="3">
    <source>
        <dbReference type="ARBA" id="ARBA00022692"/>
    </source>
</evidence>
<feature type="chain" id="PRO_5019380491" evidence="8">
    <location>
        <begin position="22"/>
        <end position="693"/>
    </location>
</feature>
<dbReference type="InterPro" id="IPR035671">
    <property type="entry name" value="DsbD_gamma"/>
</dbReference>
<evidence type="ECO:0000256" key="6">
    <source>
        <dbReference type="ARBA" id="ARBA00023136"/>
    </source>
</evidence>
<dbReference type="GO" id="GO:0015035">
    <property type="term" value="F:protein-disulfide reductase activity"/>
    <property type="evidence" value="ECO:0007669"/>
    <property type="project" value="TreeGrafter"/>
</dbReference>
<dbReference type="Gene3D" id="3.40.30.10">
    <property type="entry name" value="Glutaredoxin"/>
    <property type="match status" value="1"/>
</dbReference>
<sequence>MERFAALLALLVLAFAGPVAAPLSAQGPGSDRMPVELVAEGAPQSGERWMLALHFRPSTPEWHGYWSNPGDAGLGMQLEWDLPAGWSAGEPLYPLPQRLVIGGLMNHVYEGAYAVLVPVSVPAGVDPEDAQRIGVVANYLACTDAICVPQQARLALDPGDAQADPRFEGWRAAVVPPLDSEAQFEFAGDRLRIGIPLPAAVRLGSPHLFLGTAELGGSDKPLYTATQTFRRDGDLLVAEIPLERIALPPGVQSDVPPRPETVEGILDLGEGRGLRFVAQPGDVPLEGAAPLSGGGEPVLWQLLLAALAGGLVLNIMPCVFPILSLKALSLAKAGGDARAARIDALAYTAGVVLACAALGGAILLLRAAGEQVGWAFQLQEPLVVVGLFVLALAITANFLGLFEIPGFAISGGSPSRGGSFGTGLLAAFVATPCTGPFMALALGAALVIEPLHGLLVFVALGVGLALPFLLVGFVPAIRRLLPRPGAWMERFRRWMALPMGLTALALGWLVWRIGGGQFLVLVLALGGLALFGLALLGLFQRRGRGGALVIFGALIAVLGLGMALLPQPQAQAMSGQASLLDPGEYSETALAQARATGRPVFVWFTADWCVTCKVNESVAIEREATRAAFAEAGVVALRGDWTQPDKEISRMLTRQGAAGVPLYLWYAPGGEAEQLPQVLTPDLLMRKARASEP</sequence>
<dbReference type="Proteomes" id="UP000290057">
    <property type="component" value="Chromosome"/>
</dbReference>
<dbReference type="InterPro" id="IPR036249">
    <property type="entry name" value="Thioredoxin-like_sf"/>
</dbReference>
<dbReference type="InterPro" id="IPR028250">
    <property type="entry name" value="DsbDN"/>
</dbReference>
<dbReference type="AlphaFoldDB" id="A0A3T1CKH4"/>
<dbReference type="Pfam" id="PF13899">
    <property type="entry name" value="Thioredoxin_7"/>
    <property type="match status" value="1"/>
</dbReference>
<organism evidence="10 11">
    <name type="scientific">Qipengyuania flava</name>
    <dbReference type="NCBI Taxonomy" id="192812"/>
    <lineage>
        <taxon>Bacteria</taxon>
        <taxon>Pseudomonadati</taxon>
        <taxon>Pseudomonadota</taxon>
        <taxon>Alphaproteobacteria</taxon>
        <taxon>Sphingomonadales</taxon>
        <taxon>Erythrobacteraceae</taxon>
        <taxon>Qipengyuania</taxon>
    </lineage>
</organism>
<feature type="transmembrane region" description="Helical" evidence="7">
    <location>
        <begin position="344"/>
        <end position="369"/>
    </location>
</feature>
<evidence type="ECO:0000256" key="2">
    <source>
        <dbReference type="ARBA" id="ARBA00022475"/>
    </source>
</evidence>
<proteinExistence type="predicted"/>
<evidence type="ECO:0000256" key="8">
    <source>
        <dbReference type="SAM" id="SignalP"/>
    </source>
</evidence>
<dbReference type="PANTHER" id="PTHR32234:SF3">
    <property type="entry name" value="SUPPRESSION OF COPPER SENSITIVITY PROTEIN"/>
    <property type="match status" value="1"/>
</dbReference>
<keyword evidence="8" id="KW-0732">Signal</keyword>
<dbReference type="SUPFAM" id="SSF52833">
    <property type="entry name" value="Thioredoxin-like"/>
    <property type="match status" value="1"/>
</dbReference>
<keyword evidence="11" id="KW-1185">Reference proteome</keyword>
<feature type="signal peptide" evidence="8">
    <location>
        <begin position="1"/>
        <end position="21"/>
    </location>
</feature>
<protein>
    <submittedName>
        <fullName evidence="10">Thiol:disulfide interchange protein DsbD</fullName>
    </submittedName>
</protein>
<dbReference type="RefSeq" id="WP_130586980.1">
    <property type="nucleotide sequence ID" value="NZ_AP019389.1"/>
</dbReference>
<dbReference type="InterPro" id="IPR013766">
    <property type="entry name" value="Thioredoxin_domain"/>
</dbReference>
<keyword evidence="4" id="KW-0201">Cytochrome c-type biogenesis</keyword>
<feature type="transmembrane region" description="Helical" evidence="7">
    <location>
        <begin position="381"/>
        <end position="402"/>
    </location>
</feature>
<evidence type="ECO:0000259" key="9">
    <source>
        <dbReference type="PROSITE" id="PS51352"/>
    </source>
</evidence>
<feature type="transmembrane region" description="Helical" evidence="7">
    <location>
        <begin position="494"/>
        <end position="511"/>
    </location>
</feature>
<evidence type="ECO:0000256" key="4">
    <source>
        <dbReference type="ARBA" id="ARBA00022748"/>
    </source>
</evidence>
<evidence type="ECO:0000313" key="11">
    <source>
        <dbReference type="Proteomes" id="UP000290057"/>
    </source>
</evidence>
<keyword evidence="3 7" id="KW-0812">Transmembrane</keyword>
<dbReference type="EMBL" id="AP019389">
    <property type="protein sequence ID" value="BBI21481.1"/>
    <property type="molecule type" value="Genomic_DNA"/>
</dbReference>
<evidence type="ECO:0000256" key="7">
    <source>
        <dbReference type="SAM" id="Phobius"/>
    </source>
</evidence>
<reference evidence="10 11" key="1">
    <citation type="submission" date="2019-01" db="EMBL/GenBank/DDBJ databases">
        <title>Complete genome sequence of Erythrobacter flavus KJ5.</title>
        <authorList>
            <person name="Kanesaki Y."/>
            <person name="Brotosudarmo T."/>
            <person name="Moriuchi R."/>
            <person name="Awai K."/>
        </authorList>
    </citation>
    <scope>NUCLEOTIDE SEQUENCE [LARGE SCALE GENOMIC DNA]</scope>
    <source>
        <strain evidence="10 11">KJ5</strain>
    </source>
</reference>
<comment type="subcellular location">
    <subcellularLocation>
        <location evidence="1">Cell membrane</location>
        <topology evidence="1">Multi-pass membrane protein</topology>
    </subcellularLocation>
</comment>
<dbReference type="Pfam" id="PF02683">
    <property type="entry name" value="DsbD_TM"/>
    <property type="match status" value="1"/>
</dbReference>
<feature type="transmembrane region" description="Helical" evidence="7">
    <location>
        <begin position="298"/>
        <end position="323"/>
    </location>
</feature>
<feature type="transmembrane region" description="Helical" evidence="7">
    <location>
        <begin position="454"/>
        <end position="474"/>
    </location>
</feature>
<dbReference type="Pfam" id="PF11412">
    <property type="entry name" value="DsbD_N"/>
    <property type="match status" value="1"/>
</dbReference>
<dbReference type="GO" id="GO:0005886">
    <property type="term" value="C:plasma membrane"/>
    <property type="evidence" value="ECO:0007669"/>
    <property type="project" value="UniProtKB-SubCell"/>
</dbReference>
<evidence type="ECO:0000256" key="5">
    <source>
        <dbReference type="ARBA" id="ARBA00022989"/>
    </source>
</evidence>
<feature type="transmembrane region" description="Helical" evidence="7">
    <location>
        <begin position="423"/>
        <end position="448"/>
    </location>
</feature>
<feature type="domain" description="Thioredoxin" evidence="9">
    <location>
        <begin position="559"/>
        <end position="693"/>
    </location>
</feature>
<dbReference type="GO" id="GO:0045454">
    <property type="term" value="P:cell redox homeostasis"/>
    <property type="evidence" value="ECO:0007669"/>
    <property type="project" value="TreeGrafter"/>
</dbReference>
<accession>A0A3T1CKH4</accession>
<feature type="transmembrane region" description="Helical" evidence="7">
    <location>
        <begin position="517"/>
        <end position="539"/>
    </location>
</feature>
<evidence type="ECO:0000313" key="10">
    <source>
        <dbReference type="EMBL" id="BBI21481.1"/>
    </source>
</evidence>
<dbReference type="InterPro" id="IPR003834">
    <property type="entry name" value="Cyt_c_assmbl_TM_dom"/>
</dbReference>
<feature type="transmembrane region" description="Helical" evidence="7">
    <location>
        <begin position="546"/>
        <end position="565"/>
    </location>
</feature>
<keyword evidence="2" id="KW-1003">Cell membrane</keyword>
<dbReference type="GO" id="GO:0017004">
    <property type="term" value="P:cytochrome complex assembly"/>
    <property type="evidence" value="ECO:0007669"/>
    <property type="project" value="UniProtKB-KW"/>
</dbReference>
<keyword evidence="6 7" id="KW-0472">Membrane</keyword>
<dbReference type="PANTHER" id="PTHR32234">
    <property type="entry name" value="THIOL:DISULFIDE INTERCHANGE PROTEIN DSBD"/>
    <property type="match status" value="1"/>
</dbReference>
<gene>
    <name evidence="10" type="ORF">EKJ_23280</name>
</gene>
<evidence type="ECO:0000256" key="1">
    <source>
        <dbReference type="ARBA" id="ARBA00004651"/>
    </source>
</evidence>
<name>A0A3T1CKH4_9SPHN</name>
<dbReference type="CDD" id="cd02953">
    <property type="entry name" value="DsbDgamma"/>
    <property type="match status" value="1"/>
</dbReference>